<dbReference type="EMBL" id="CP120627">
    <property type="protein sequence ID" value="WEW56929.1"/>
    <property type="molecule type" value="Genomic_DNA"/>
</dbReference>
<feature type="compositionally biased region" description="Basic and acidic residues" evidence="1">
    <location>
        <begin position="124"/>
        <end position="140"/>
    </location>
</feature>
<name>A0AAF0DEZ9_9EURO</name>
<proteinExistence type="predicted"/>
<organism evidence="2 3">
    <name type="scientific">Emydomyces testavorans</name>
    <dbReference type="NCBI Taxonomy" id="2070801"/>
    <lineage>
        <taxon>Eukaryota</taxon>
        <taxon>Fungi</taxon>
        <taxon>Dikarya</taxon>
        <taxon>Ascomycota</taxon>
        <taxon>Pezizomycotina</taxon>
        <taxon>Eurotiomycetes</taxon>
        <taxon>Eurotiomycetidae</taxon>
        <taxon>Onygenales</taxon>
        <taxon>Nannizziopsiaceae</taxon>
        <taxon>Emydomyces</taxon>
    </lineage>
</organism>
<reference evidence="2" key="1">
    <citation type="submission" date="2023-03" db="EMBL/GenBank/DDBJ databases">
        <title>Emydomyces testavorans Genome Sequence.</title>
        <authorList>
            <person name="Hoyer L."/>
        </authorList>
    </citation>
    <scope>NUCLEOTIDE SEQUENCE</scope>
    <source>
        <strain evidence="2">16-2883</strain>
    </source>
</reference>
<protein>
    <submittedName>
        <fullName evidence="2">Uncharacterized protein</fullName>
    </submittedName>
</protein>
<dbReference type="Proteomes" id="UP001219355">
    <property type="component" value="Chromosome 1"/>
</dbReference>
<sequence>MTGQSKGNRAYIERFLAIRMEPIKIEYLCPDYILLDIAKQGLTHKWKEFIQTRAETAARNGTDLPEEDLPGFQINSLTRKESNGLATATNAVKNWKDRKRSCNYCGSNWHTPRTCWFKNPEQATEGRQETNAQRIKEFANKSRAWS</sequence>
<evidence type="ECO:0000313" key="3">
    <source>
        <dbReference type="Proteomes" id="UP001219355"/>
    </source>
</evidence>
<evidence type="ECO:0000313" key="2">
    <source>
        <dbReference type="EMBL" id="WEW56929.1"/>
    </source>
</evidence>
<evidence type="ECO:0000256" key="1">
    <source>
        <dbReference type="SAM" id="MobiDB-lite"/>
    </source>
</evidence>
<gene>
    <name evidence="2" type="ORF">PRK78_002388</name>
</gene>
<dbReference type="AlphaFoldDB" id="A0AAF0DEZ9"/>
<keyword evidence="3" id="KW-1185">Reference proteome</keyword>
<accession>A0AAF0DEZ9</accession>
<feature type="region of interest" description="Disordered" evidence="1">
    <location>
        <begin position="124"/>
        <end position="146"/>
    </location>
</feature>